<proteinExistence type="predicted"/>
<gene>
    <name evidence="9" type="ORF">BN1204_038450</name>
    <name evidence="8" type="ORF">NCLIV_038450</name>
</gene>
<keyword evidence="2" id="KW-0256">Endoplasmic reticulum</keyword>
<reference evidence="10" key="3">
    <citation type="journal article" date="2012" name="PLoS Pathog.">
        <title>Comparative genomics of the apicomplexan parasites Toxoplasma gondii and Neospora caninum: Coccidia differing in host range and transmission strategy.</title>
        <authorList>
            <person name="Reid A.J."/>
            <person name="Vermont S.J."/>
            <person name="Cotton J.A."/>
            <person name="Harris D."/>
            <person name="Hill-Cawthorne G.A."/>
            <person name="Konen-Waisman S."/>
            <person name="Latham S.M."/>
            <person name="Mourier T."/>
            <person name="Norton R."/>
            <person name="Quail M.A."/>
            <person name="Sanders M."/>
            <person name="Shanmugam D."/>
            <person name="Sohal A."/>
            <person name="Wasmuth J.D."/>
            <person name="Brunk B."/>
            <person name="Grigg M.E."/>
            <person name="Howard J.C."/>
            <person name="Parkinson J."/>
            <person name="Roos D.S."/>
            <person name="Trees A.J."/>
            <person name="Berriman M."/>
            <person name="Pain A."/>
            <person name="Wastling J.M."/>
        </authorList>
    </citation>
    <scope>NUCLEOTIDE SEQUENCE [LARGE SCALE GENOMIC DNA]</scope>
    <source>
        <strain evidence="10">Liverpool</strain>
    </source>
</reference>
<dbReference type="GO" id="GO:0005789">
    <property type="term" value="C:endoplasmic reticulum membrane"/>
    <property type="evidence" value="ECO:0007669"/>
    <property type="project" value="TreeGrafter"/>
</dbReference>
<dbReference type="Pfam" id="PF09446">
    <property type="entry name" value="VMA21"/>
    <property type="match status" value="1"/>
</dbReference>
<evidence type="ECO:0000313" key="10">
    <source>
        <dbReference type="Proteomes" id="UP000007494"/>
    </source>
</evidence>
<keyword evidence="3 7" id="KW-1133">Transmembrane helix</keyword>
<sequence>MQPSLRGASPRGARATRGGQVNEDSRSSASASASASSHSVPSTNTQQGRREEELKNRPVSRGRVLLAILRNPENSPVLTKFFIFAILMAVLPICTVLLLPRLVFTILKNLQLQSDEDGLEDTAKMCGNIAAVLLVNVVMLSYAFLAYREEKRDWEEVCRAQTSEDAAEQKDPEATITKKTK</sequence>
<evidence type="ECO:0008006" key="11">
    <source>
        <dbReference type="Google" id="ProtNLM"/>
    </source>
</evidence>
<evidence type="ECO:0000313" key="8">
    <source>
        <dbReference type="EMBL" id="CBZ50770.1"/>
    </source>
</evidence>
<keyword evidence="1 7" id="KW-0812">Transmembrane</keyword>
<dbReference type="InterPro" id="IPR019013">
    <property type="entry name" value="Vma21"/>
</dbReference>
<evidence type="ECO:0000313" key="9">
    <source>
        <dbReference type="EMBL" id="CEL68070.1"/>
    </source>
</evidence>
<dbReference type="EMBL" id="LN714484">
    <property type="protein sequence ID" value="CEL68070.1"/>
    <property type="molecule type" value="Genomic_DNA"/>
</dbReference>
<protein>
    <recommendedName>
        <fullName evidence="11">VMA21-like domain protein</fullName>
    </recommendedName>
</protein>
<feature type="region of interest" description="Disordered" evidence="6">
    <location>
        <begin position="1"/>
        <end position="56"/>
    </location>
</feature>
<dbReference type="eggNOG" id="ENOG502R0D9">
    <property type="taxonomic scope" value="Eukaryota"/>
</dbReference>
<dbReference type="PANTHER" id="PTHR31792">
    <property type="entry name" value="VACUOLAR ATPASE ASSEMBLY INTEGRAL MEMBRANE PROTEIN VMA21"/>
    <property type="match status" value="1"/>
</dbReference>
<reference evidence="9" key="4">
    <citation type="journal article" date="2015" name="PLoS ONE">
        <title>Comprehensive Evaluation of Toxoplasma gondii VEG and Neospora caninum LIV Genomes with Tachyzoite Stage Transcriptome and Proteome Defines Novel Transcript Features.</title>
        <authorList>
            <person name="Ramaprasad A."/>
            <person name="Mourier T."/>
            <person name="Naeem R."/>
            <person name="Malas T.B."/>
            <person name="Moussa E."/>
            <person name="Panigrahi A."/>
            <person name="Vermont S.J."/>
            <person name="Otto T.D."/>
            <person name="Wastling J."/>
            <person name="Pain A."/>
        </authorList>
    </citation>
    <scope>NUCLEOTIDE SEQUENCE</scope>
    <source>
        <strain evidence="9">Liverpool</strain>
    </source>
</reference>
<evidence type="ECO:0000256" key="5">
    <source>
        <dbReference type="ARBA" id="ARBA00023329"/>
    </source>
</evidence>
<feature type="region of interest" description="Disordered" evidence="6">
    <location>
        <begin position="158"/>
        <end position="181"/>
    </location>
</feature>
<evidence type="ECO:0000256" key="4">
    <source>
        <dbReference type="ARBA" id="ARBA00023136"/>
    </source>
</evidence>
<dbReference type="OMA" id="REEKRDW"/>
<organism evidence="8 10">
    <name type="scientific">Neospora caninum (strain Liverpool)</name>
    <dbReference type="NCBI Taxonomy" id="572307"/>
    <lineage>
        <taxon>Eukaryota</taxon>
        <taxon>Sar</taxon>
        <taxon>Alveolata</taxon>
        <taxon>Apicomplexa</taxon>
        <taxon>Conoidasida</taxon>
        <taxon>Coccidia</taxon>
        <taxon>Eucoccidiorida</taxon>
        <taxon>Eimeriorina</taxon>
        <taxon>Sarcocystidae</taxon>
        <taxon>Neospora</taxon>
    </lineage>
</organism>
<evidence type="ECO:0000256" key="7">
    <source>
        <dbReference type="SAM" id="Phobius"/>
    </source>
</evidence>
<dbReference type="Proteomes" id="UP000007494">
    <property type="component" value="Chromosome IX"/>
</dbReference>
<dbReference type="GeneID" id="13441804"/>
<keyword evidence="5" id="KW-0968">Cytoplasmic vesicle</keyword>
<evidence type="ECO:0000256" key="1">
    <source>
        <dbReference type="ARBA" id="ARBA00022692"/>
    </source>
</evidence>
<dbReference type="OrthoDB" id="435282at2759"/>
<dbReference type="InParanoid" id="F0VAL5"/>
<dbReference type="RefSeq" id="XP_003880803.1">
    <property type="nucleotide sequence ID" value="XM_003880754.1"/>
</dbReference>
<reference evidence="8" key="1">
    <citation type="submission" date="2011-02" db="EMBL/GenBank/DDBJ databases">
        <authorList>
            <person name="Aslett M."/>
        </authorList>
    </citation>
    <scope>NUCLEOTIDE SEQUENCE</scope>
    <source>
        <strain evidence="8">Liverpool</strain>
    </source>
</reference>
<evidence type="ECO:0000256" key="6">
    <source>
        <dbReference type="SAM" id="MobiDB-lite"/>
    </source>
</evidence>
<dbReference type="GO" id="GO:0070072">
    <property type="term" value="P:vacuolar proton-transporting V-type ATPase complex assembly"/>
    <property type="evidence" value="ECO:0007669"/>
    <property type="project" value="InterPro"/>
</dbReference>
<keyword evidence="10" id="KW-1185">Reference proteome</keyword>
<evidence type="ECO:0000256" key="3">
    <source>
        <dbReference type="ARBA" id="ARBA00022989"/>
    </source>
</evidence>
<dbReference type="PANTHER" id="PTHR31792:SF3">
    <property type="entry name" value="VACUOLAR ATPASE ASSEMBLY INTEGRAL MEMBRANE PROTEIN VMA21"/>
    <property type="match status" value="1"/>
</dbReference>
<feature type="transmembrane region" description="Helical" evidence="7">
    <location>
        <begin position="125"/>
        <end position="145"/>
    </location>
</feature>
<dbReference type="VEuPathDB" id="ToxoDB:NCLIV_038450"/>
<name>F0VAL5_NEOCL</name>
<accession>F0VAL5</accession>
<keyword evidence="4 7" id="KW-0472">Membrane</keyword>
<feature type="transmembrane region" description="Helical" evidence="7">
    <location>
        <begin position="81"/>
        <end position="104"/>
    </location>
</feature>
<dbReference type="GO" id="GO:0031410">
    <property type="term" value="C:cytoplasmic vesicle"/>
    <property type="evidence" value="ECO:0007669"/>
    <property type="project" value="UniProtKB-KW"/>
</dbReference>
<reference evidence="8" key="2">
    <citation type="submission" date="2011-03" db="EMBL/GenBank/DDBJ databases">
        <title>Comparative genomics and transcriptomics of Neospora caninum and Toxoplasma gondii.</title>
        <authorList>
            <person name="Reid A.J."/>
            <person name="Sohal A."/>
            <person name="Harris D."/>
            <person name="Quail M."/>
            <person name="Sanders M."/>
            <person name="Berriman M."/>
            <person name="Wastling J.M."/>
            <person name="Pain A."/>
        </authorList>
    </citation>
    <scope>NUCLEOTIDE SEQUENCE</scope>
    <source>
        <strain evidence="8">Liverpool</strain>
    </source>
</reference>
<dbReference type="AlphaFoldDB" id="F0VAL5"/>
<dbReference type="EMBL" id="FR823385">
    <property type="protein sequence ID" value="CBZ50770.1"/>
    <property type="molecule type" value="Genomic_DNA"/>
</dbReference>
<evidence type="ECO:0000256" key="2">
    <source>
        <dbReference type="ARBA" id="ARBA00022824"/>
    </source>
</evidence>
<feature type="compositionally biased region" description="Low complexity" evidence="6">
    <location>
        <begin position="27"/>
        <end position="39"/>
    </location>
</feature>